<dbReference type="InterPro" id="IPR014819">
    <property type="entry name" value="PriCT_2"/>
</dbReference>
<feature type="domain" description="HRDC" evidence="1">
    <location>
        <begin position="318"/>
        <end position="391"/>
    </location>
</feature>
<evidence type="ECO:0000259" key="1">
    <source>
        <dbReference type="PROSITE" id="PS50967"/>
    </source>
</evidence>
<dbReference type="InterPro" id="IPR014907">
    <property type="entry name" value="BT4734-like_N"/>
</dbReference>
<evidence type="ECO:0000313" key="2">
    <source>
        <dbReference type="EMBL" id="MFD1315231.1"/>
    </source>
</evidence>
<keyword evidence="3" id="KW-1185">Reference proteome</keyword>
<dbReference type="Pfam" id="PF00570">
    <property type="entry name" value="HRDC"/>
    <property type="match status" value="1"/>
</dbReference>
<dbReference type="SUPFAM" id="SSF47819">
    <property type="entry name" value="HRDC-like"/>
    <property type="match status" value="1"/>
</dbReference>
<dbReference type="InterPro" id="IPR044876">
    <property type="entry name" value="HRDC_dom_sf"/>
</dbReference>
<evidence type="ECO:0000313" key="3">
    <source>
        <dbReference type="Proteomes" id="UP001597201"/>
    </source>
</evidence>
<protein>
    <submittedName>
        <fullName evidence="2">BT4734/BF3469 family protein</fullName>
    </submittedName>
</protein>
<dbReference type="RefSeq" id="WP_377177177.1">
    <property type="nucleotide sequence ID" value="NZ_JBHTMY010000002.1"/>
</dbReference>
<dbReference type="SMART" id="SM00341">
    <property type="entry name" value="HRDC"/>
    <property type="match status" value="1"/>
</dbReference>
<dbReference type="InterPro" id="IPR002121">
    <property type="entry name" value="HRDC_dom"/>
</dbReference>
<proteinExistence type="predicted"/>
<name>A0ABW3Y082_9FLAO</name>
<sequence length="391" mass="45290">MTLLTNTAYRFSLYKNLMSTNKPEMEVDINQLYEIIKYGYVKDVIEKLRKPLEKKTYNNIKKGSLSAVTLSGVFNERKRVGLQQHSGLIQIDLDKVVNYDHLFSCICKDNYTYMAFKSPGGKGIKIIVKINPSEETHLSQFWALQKYYKDYFQIELDPSCKDVSRAMLLSYDPNIYCNPASDVFEVLGEEPSKKSTRLKKNSAEIQKQIPYAHDNENLVANLAKELVKNKIDITNTYDKWWRVGLSIANTLGEQGRNYFHEISSVYTEYDPREADRFYDHILEKNKGLITLGTLVHFAKEEGIYIHRGITDQQEIPKITVKRDLYSDLKKMRLEMARAEKKPAFVIFSNKVLDQLVKNVPKTKNELIRINGISKLKVKEFGDSILKVINKK</sequence>
<dbReference type="Pfam" id="PF08707">
    <property type="entry name" value="PriCT_2"/>
    <property type="match status" value="1"/>
</dbReference>
<organism evidence="2 3">
    <name type="scientific">Namhaeicola litoreus</name>
    <dbReference type="NCBI Taxonomy" id="1052145"/>
    <lineage>
        <taxon>Bacteria</taxon>
        <taxon>Pseudomonadati</taxon>
        <taxon>Bacteroidota</taxon>
        <taxon>Flavobacteriia</taxon>
        <taxon>Flavobacteriales</taxon>
        <taxon>Flavobacteriaceae</taxon>
        <taxon>Namhaeicola</taxon>
    </lineage>
</organism>
<dbReference type="Proteomes" id="UP001597201">
    <property type="component" value="Unassembled WGS sequence"/>
</dbReference>
<gene>
    <name evidence="2" type="ORF">ACFQ39_06345</name>
</gene>
<reference evidence="3" key="1">
    <citation type="journal article" date="2019" name="Int. J. Syst. Evol. Microbiol.">
        <title>The Global Catalogue of Microorganisms (GCM) 10K type strain sequencing project: providing services to taxonomists for standard genome sequencing and annotation.</title>
        <authorList>
            <consortium name="The Broad Institute Genomics Platform"/>
            <consortium name="The Broad Institute Genome Sequencing Center for Infectious Disease"/>
            <person name="Wu L."/>
            <person name="Ma J."/>
        </authorList>
    </citation>
    <scope>NUCLEOTIDE SEQUENCE [LARGE SCALE GENOMIC DNA]</scope>
    <source>
        <strain evidence="3">CCUG 61485</strain>
    </source>
</reference>
<accession>A0ABW3Y082</accession>
<comment type="caution">
    <text evidence="2">The sequence shown here is derived from an EMBL/GenBank/DDBJ whole genome shotgun (WGS) entry which is preliminary data.</text>
</comment>
<dbReference type="PROSITE" id="PS50967">
    <property type="entry name" value="HRDC"/>
    <property type="match status" value="1"/>
</dbReference>
<dbReference type="Pfam" id="PF08800">
    <property type="entry name" value="BT4734-like_N"/>
    <property type="match status" value="1"/>
</dbReference>
<dbReference type="Gene3D" id="1.10.150.80">
    <property type="entry name" value="HRDC domain"/>
    <property type="match status" value="1"/>
</dbReference>
<dbReference type="EMBL" id="JBHTMY010000002">
    <property type="protein sequence ID" value="MFD1315231.1"/>
    <property type="molecule type" value="Genomic_DNA"/>
</dbReference>
<dbReference type="InterPro" id="IPR010997">
    <property type="entry name" value="HRDC-like_sf"/>
</dbReference>